<dbReference type="Proteomes" id="UP000288805">
    <property type="component" value="Unassembled WGS sequence"/>
</dbReference>
<organism evidence="1 2">
    <name type="scientific">Vitis vinifera</name>
    <name type="common">Grape</name>
    <dbReference type="NCBI Taxonomy" id="29760"/>
    <lineage>
        <taxon>Eukaryota</taxon>
        <taxon>Viridiplantae</taxon>
        <taxon>Streptophyta</taxon>
        <taxon>Embryophyta</taxon>
        <taxon>Tracheophyta</taxon>
        <taxon>Spermatophyta</taxon>
        <taxon>Magnoliopsida</taxon>
        <taxon>eudicotyledons</taxon>
        <taxon>Gunneridae</taxon>
        <taxon>Pentapetalae</taxon>
        <taxon>rosids</taxon>
        <taxon>Vitales</taxon>
        <taxon>Vitaceae</taxon>
        <taxon>Viteae</taxon>
        <taxon>Vitis</taxon>
    </lineage>
</organism>
<sequence length="742" mass="84452">MRKEQKNRWSGAKRVKVESSRFLEWGALNSRGVYDPSVGGLGKIFGRSWGLSGVCGKIHGGVFHVEGYSLLPRLVSDHCPILLDGGGARKGPTPFKFENMWLKEDSFKDLLRSWWMGFQFRGKESALKQMMFWDSVEGDRVLSKEEQNLRKQALRSIRKERDIKDGVVQVFHSLLLETDEWRPKCNGLQVGVLQGEDVAMLKALFSEEEEEVMGFFKDFHDRGRFVKNTNASFLVLIPKKGGAEDLKDFRPISLVGTVYKLLIKVLANRLKKKNGGGGILCKLDIEKAYDHFSGLEIEGSFIPLPFRDCHGGSQLLVEESEGGRVFFRGGSSVVEEVSYLSWLLMWFEAMSGLKVNLDKSEIILVGRVENVEDLALEFGCKVSTLPSSYLGLPLGARFKEVTVWDGVEERLRKRHSFWKRQYISKGGRLTLIRSTLSSMPIYCMSLFYIPRSVSLRLERIQRDFLWGGGALERKPHLVDWSIVCLDKRKSGLGVRNLTSLNKALLCKWSCHFAVERKALWRQVVCANDGEEEGGWRSCVVRGSFGVGLWKAIRRVWDVIGDNMVYSVGNGGLGGGWWSHSGGGMWAPRFSRRLNDWEVFNVERFLLGLQGRRVYSDVEDQVVWTKAKDERFSVKSLYKALESESLGDFLARVIWNSLVPPRRKSLLITSSCIVCWQEVYGTYFFPFLGFRGCSSIQLGRHYWGGLGLVWERRGRECGFQFHCVFFGLFGRKETVGLLKMRGI</sequence>
<proteinExistence type="predicted"/>
<reference evidence="1 2" key="1">
    <citation type="journal article" date="2018" name="PLoS Genet.">
        <title>Population sequencing reveals clonal diversity and ancestral inbreeding in the grapevine cultivar Chardonnay.</title>
        <authorList>
            <person name="Roach M.J."/>
            <person name="Johnson D.L."/>
            <person name="Bohlmann J."/>
            <person name="van Vuuren H.J."/>
            <person name="Jones S.J."/>
            <person name="Pretorius I.S."/>
            <person name="Schmidt S.A."/>
            <person name="Borneman A.R."/>
        </authorList>
    </citation>
    <scope>NUCLEOTIDE SEQUENCE [LARGE SCALE GENOMIC DNA]</scope>
    <source>
        <strain evidence="2">cv. Chardonnay</strain>
        <tissue evidence="1">Leaf</tissue>
    </source>
</reference>
<protein>
    <submittedName>
        <fullName evidence="1">Putative ribonuclease H protein</fullName>
    </submittedName>
</protein>
<gene>
    <name evidence="1" type="primary">VvCHDp000001_635</name>
    <name evidence="1" type="ORF">CK203_052773</name>
</gene>
<dbReference type="PANTHER" id="PTHR33116">
    <property type="entry name" value="REVERSE TRANSCRIPTASE ZINC-BINDING DOMAIN-CONTAINING PROTEIN-RELATED-RELATED"/>
    <property type="match status" value="1"/>
</dbReference>
<evidence type="ECO:0000313" key="1">
    <source>
        <dbReference type="EMBL" id="RVW63730.1"/>
    </source>
</evidence>
<dbReference type="AlphaFoldDB" id="A0A438FUV7"/>
<name>A0A438FUV7_VITVI</name>
<dbReference type="EMBL" id="QGNW01000733">
    <property type="protein sequence ID" value="RVW63730.1"/>
    <property type="molecule type" value="Genomic_DNA"/>
</dbReference>
<accession>A0A438FUV7</accession>
<comment type="caution">
    <text evidence="1">The sequence shown here is derived from an EMBL/GenBank/DDBJ whole genome shotgun (WGS) entry which is preliminary data.</text>
</comment>
<evidence type="ECO:0000313" key="2">
    <source>
        <dbReference type="Proteomes" id="UP000288805"/>
    </source>
</evidence>
<dbReference type="PANTHER" id="PTHR33116:SF78">
    <property type="entry name" value="OS12G0587133 PROTEIN"/>
    <property type="match status" value="1"/>
</dbReference>